<dbReference type="Proteomes" id="UP000792063">
    <property type="component" value="Unassembled WGS sequence"/>
</dbReference>
<evidence type="ECO:0000256" key="1">
    <source>
        <dbReference type="SAM" id="MobiDB-lite"/>
    </source>
</evidence>
<reference evidence="2" key="3">
    <citation type="submission" date="2020-06" db="EMBL/GenBank/DDBJ databases">
        <authorList>
            <person name="Studholme D.J."/>
        </authorList>
    </citation>
    <scope>NUCLEOTIDE SEQUENCE</scope>
    <source>
        <strain evidence="2">NZFS 3630</strain>
    </source>
</reference>
<evidence type="ECO:0000313" key="3">
    <source>
        <dbReference type="EMBL" id="RLN78865.1"/>
    </source>
</evidence>
<dbReference type="EMBL" id="JPWU03000136">
    <property type="protein sequence ID" value="KAG2525054.1"/>
    <property type="molecule type" value="Genomic_DNA"/>
</dbReference>
<feature type="region of interest" description="Disordered" evidence="1">
    <location>
        <begin position="29"/>
        <end position="100"/>
    </location>
</feature>
<gene>
    <name evidence="3" type="ORF">BBO99_00005662</name>
    <name evidence="2" type="ORF">JM18_005044</name>
</gene>
<keyword evidence="4" id="KW-1185">Reference proteome</keyword>
<reference evidence="2" key="1">
    <citation type="journal article" date="2015" name="Genom Data">
        <title>Genome sequences of six Phytophthora species associated with forests in New Zealand.</title>
        <authorList>
            <person name="Studholme D.J."/>
            <person name="McDougal R.L."/>
            <person name="Sambles C."/>
            <person name="Hansen E."/>
            <person name="Hardy G."/>
            <person name="Grant M."/>
            <person name="Ganley R.J."/>
            <person name="Williams N.M."/>
        </authorList>
    </citation>
    <scope>NUCLEOTIDE SEQUENCE</scope>
    <source>
        <strain evidence="2">NZFS 3630</strain>
    </source>
</reference>
<accession>A0A3R7GY76</accession>
<evidence type="ECO:0000313" key="2">
    <source>
        <dbReference type="EMBL" id="KAG2525054.1"/>
    </source>
</evidence>
<dbReference type="EMBL" id="MBDN02000171">
    <property type="protein sequence ID" value="RLN78865.1"/>
    <property type="molecule type" value="Genomic_DNA"/>
</dbReference>
<dbReference type="AlphaFoldDB" id="A0A3R7GY76"/>
<feature type="compositionally biased region" description="Low complexity" evidence="1">
    <location>
        <begin position="29"/>
        <end position="59"/>
    </location>
</feature>
<organism evidence="3 4">
    <name type="scientific">Phytophthora kernoviae</name>
    <dbReference type="NCBI Taxonomy" id="325452"/>
    <lineage>
        <taxon>Eukaryota</taxon>
        <taxon>Sar</taxon>
        <taxon>Stramenopiles</taxon>
        <taxon>Oomycota</taxon>
        <taxon>Peronosporomycetes</taxon>
        <taxon>Peronosporales</taxon>
        <taxon>Peronosporaceae</taxon>
        <taxon>Phytophthora</taxon>
    </lineage>
</organism>
<proteinExistence type="predicted"/>
<protein>
    <submittedName>
        <fullName evidence="3">Uncharacterized protein</fullName>
    </submittedName>
</protein>
<sequence length="133" mass="14456">MHYQQYTTTTASVQVVQVRSLKRRRGQVSISTASALSAADTAAEQVADSSLESGTTSGESSDESSDDGSNSSSYEEEEAEDEEEVMAAAKRRRRADLDGLKKSVRRMEAQVVDASAQLRDLRALVAQVVARRQ</sequence>
<name>A0A3R7GY76_9STRA</name>
<feature type="non-terminal residue" evidence="3">
    <location>
        <position position="133"/>
    </location>
</feature>
<evidence type="ECO:0000313" key="4">
    <source>
        <dbReference type="Proteomes" id="UP000285624"/>
    </source>
</evidence>
<feature type="compositionally biased region" description="Acidic residues" evidence="1">
    <location>
        <begin position="74"/>
        <end position="85"/>
    </location>
</feature>
<dbReference type="Proteomes" id="UP000285624">
    <property type="component" value="Unassembled WGS sequence"/>
</dbReference>
<comment type="caution">
    <text evidence="3">The sequence shown here is derived from an EMBL/GenBank/DDBJ whole genome shotgun (WGS) entry which is preliminary data.</text>
</comment>
<reference evidence="3 4" key="2">
    <citation type="submission" date="2018-07" db="EMBL/GenBank/DDBJ databases">
        <title>Genome sequencing of oomycete isolates from Chile give support for New Zealand origin for Phytophthora kernoviae and make available the first Nothophytophthora sp. genome.</title>
        <authorList>
            <person name="Studholme D.J."/>
            <person name="Sanfuentes E."/>
            <person name="Panda P."/>
            <person name="Hill R."/>
            <person name="Sambles C."/>
            <person name="Grant M."/>
            <person name="Williams N.M."/>
            <person name="Mcdougal R.L."/>
        </authorList>
    </citation>
    <scope>NUCLEOTIDE SEQUENCE [LARGE SCALE GENOMIC DNA]</scope>
    <source>
        <strain evidence="3">Chile4</strain>
    </source>
</reference>